<dbReference type="CDD" id="cd00158">
    <property type="entry name" value="RHOD"/>
    <property type="match status" value="1"/>
</dbReference>
<evidence type="ECO:0000259" key="1">
    <source>
        <dbReference type="PROSITE" id="PS50206"/>
    </source>
</evidence>
<sequence>MINPNIKTINVHELKNEMKNCPDLCLIDVRELTEWEEFHIPGAIHIPKDSIAATIESKIPNKNQAIYLHCKAGVRSLYAAQSLITLGYQHVYSVDGGIIEWALSGYPIEPSPNV</sequence>
<dbReference type="InterPro" id="IPR036873">
    <property type="entry name" value="Rhodanese-like_dom_sf"/>
</dbReference>
<dbReference type="SMART" id="SM00450">
    <property type="entry name" value="RHOD"/>
    <property type="match status" value="1"/>
</dbReference>
<dbReference type="EC" id="2.8.1.1" evidence="2"/>
<dbReference type="OrthoDB" id="9791096at2"/>
<dbReference type="Pfam" id="PF00581">
    <property type="entry name" value="Rhodanese"/>
    <property type="match status" value="1"/>
</dbReference>
<dbReference type="Proteomes" id="UP000054621">
    <property type="component" value="Unassembled WGS sequence"/>
</dbReference>
<dbReference type="GO" id="GO:0004792">
    <property type="term" value="F:thiosulfate-cyanide sulfurtransferase activity"/>
    <property type="evidence" value="ECO:0007669"/>
    <property type="project" value="UniProtKB-EC"/>
</dbReference>
<dbReference type="RefSeq" id="WP_027271570.1">
    <property type="nucleotide sequence ID" value="NZ_CAAAJE010000019.1"/>
</dbReference>
<organism evidence="2 3">
    <name type="scientific">Legionella sainthelensi</name>
    <dbReference type="NCBI Taxonomy" id="28087"/>
    <lineage>
        <taxon>Bacteria</taxon>
        <taxon>Pseudomonadati</taxon>
        <taxon>Pseudomonadota</taxon>
        <taxon>Gammaproteobacteria</taxon>
        <taxon>Legionellales</taxon>
        <taxon>Legionellaceae</taxon>
        <taxon>Legionella</taxon>
    </lineage>
</organism>
<dbReference type="SUPFAM" id="SSF52821">
    <property type="entry name" value="Rhodanese/Cell cycle control phosphatase"/>
    <property type="match status" value="1"/>
</dbReference>
<dbReference type="EMBL" id="LNYV01000005">
    <property type="protein sequence ID" value="KTD59713.1"/>
    <property type="molecule type" value="Genomic_DNA"/>
</dbReference>
<dbReference type="PANTHER" id="PTHR44086">
    <property type="entry name" value="THIOSULFATE SULFURTRANSFERASE RDL2, MITOCHONDRIAL-RELATED"/>
    <property type="match status" value="1"/>
</dbReference>
<feature type="domain" description="Rhodanese" evidence="1">
    <location>
        <begin position="20"/>
        <end position="110"/>
    </location>
</feature>
<evidence type="ECO:0000313" key="2">
    <source>
        <dbReference type="EMBL" id="KTD59713.1"/>
    </source>
</evidence>
<dbReference type="eggNOG" id="COG0607">
    <property type="taxonomic scope" value="Bacteria"/>
</dbReference>
<accession>A0A0W0YS46</accession>
<dbReference type="AlphaFoldDB" id="A0A0W0YS46"/>
<reference evidence="2 3" key="1">
    <citation type="submission" date="2015-11" db="EMBL/GenBank/DDBJ databases">
        <title>Genomic analysis of 38 Legionella species identifies large and diverse effector repertoires.</title>
        <authorList>
            <person name="Burstein D."/>
            <person name="Amaro F."/>
            <person name="Zusman T."/>
            <person name="Lifshitz Z."/>
            <person name="Cohen O."/>
            <person name="Gilbert J.A."/>
            <person name="Pupko T."/>
            <person name="Shuman H.A."/>
            <person name="Segal G."/>
        </authorList>
    </citation>
    <scope>NUCLEOTIDE SEQUENCE [LARGE SCALE GENOMIC DNA]</scope>
    <source>
        <strain evidence="2 3">Mt.St.Helens-4</strain>
    </source>
</reference>
<dbReference type="InterPro" id="IPR001763">
    <property type="entry name" value="Rhodanese-like_dom"/>
</dbReference>
<dbReference type="Gene3D" id="3.40.250.10">
    <property type="entry name" value="Rhodanese-like domain"/>
    <property type="match status" value="1"/>
</dbReference>
<protein>
    <submittedName>
        <fullName evidence="2">Rhodanese domain protein</fullName>
        <ecNumber evidence="2">2.8.1.1</ecNumber>
    </submittedName>
</protein>
<keyword evidence="2" id="KW-0808">Transferase</keyword>
<proteinExistence type="predicted"/>
<dbReference type="PATRIC" id="fig|28087.4.peg.668"/>
<dbReference type="STRING" id="28087.Lsai_0624"/>
<name>A0A0W0YS46_9GAMM</name>
<gene>
    <name evidence="2" type="ORF">Lsai_0624</name>
</gene>
<dbReference type="PROSITE" id="PS50206">
    <property type="entry name" value="RHODANESE_3"/>
    <property type="match status" value="1"/>
</dbReference>
<dbReference type="PANTHER" id="PTHR44086:SF13">
    <property type="entry name" value="THIOSULFATE SULFURTRANSFERASE PSPE"/>
    <property type="match status" value="1"/>
</dbReference>
<comment type="caution">
    <text evidence="2">The sequence shown here is derived from an EMBL/GenBank/DDBJ whole genome shotgun (WGS) entry which is preliminary data.</text>
</comment>
<evidence type="ECO:0000313" key="3">
    <source>
        <dbReference type="Proteomes" id="UP000054621"/>
    </source>
</evidence>